<reference evidence="10" key="1">
    <citation type="submission" date="2025-08" db="UniProtKB">
        <authorList>
            <consortium name="Ensembl"/>
        </authorList>
    </citation>
    <scope>IDENTIFICATION</scope>
</reference>
<evidence type="ECO:0000313" key="10">
    <source>
        <dbReference type="Ensembl" id="ENSPMAP00000003429.1"/>
    </source>
</evidence>
<dbReference type="InterPro" id="IPR039131">
    <property type="entry name" value="NDUFAF1"/>
</dbReference>
<evidence type="ECO:0000256" key="1">
    <source>
        <dbReference type="ARBA" id="ARBA00004173"/>
    </source>
</evidence>
<accession>S4RDZ7</accession>
<keyword evidence="4" id="KW-0496">Mitochondrion</keyword>
<comment type="function">
    <text evidence="6">As part of the MCIA complex, involved in the assembly of the mitochondrial complex I.</text>
</comment>
<organism evidence="10">
    <name type="scientific">Petromyzon marinus</name>
    <name type="common">Sea lamprey</name>
    <dbReference type="NCBI Taxonomy" id="7757"/>
    <lineage>
        <taxon>Eukaryota</taxon>
        <taxon>Metazoa</taxon>
        <taxon>Chordata</taxon>
        <taxon>Craniata</taxon>
        <taxon>Vertebrata</taxon>
        <taxon>Cyclostomata</taxon>
        <taxon>Hyperoartia</taxon>
        <taxon>Petromyzontiformes</taxon>
        <taxon>Petromyzontidae</taxon>
        <taxon>Petromyzon</taxon>
    </lineage>
</organism>
<comment type="subunit">
    <text evidence="8">Part of the mitochondrial complex I assembly/MCIA complex that comprises at least the core subunits TMEM126B, NDUFAF1, ECSIT and ACAD9 and complement subunits such as COA1 and TMEM186. Interacts with ECSIT. Interacts with ACAD9. At early stages of complex I assembly, it is found in intermediate subcomplexes that contain different subunits including NDUFB6, NDUFA6, NDUFA9, NDUFS3, NDUFS7, ND1, ND2 and ND3. Interacts with TMEM70 and TMEM242.</text>
</comment>
<dbReference type="GO" id="GO:0051082">
    <property type="term" value="F:unfolded protein binding"/>
    <property type="evidence" value="ECO:0007669"/>
    <property type="project" value="TreeGrafter"/>
</dbReference>
<dbReference type="Pfam" id="PF08547">
    <property type="entry name" value="CIA30"/>
    <property type="match status" value="1"/>
</dbReference>
<dbReference type="OMA" id="KRTGYAN"/>
<protein>
    <recommendedName>
        <fullName evidence="3">Complex I intermediate-associated protein 30, mitochondrial</fullName>
    </recommendedName>
    <alternativeName>
        <fullName evidence="7">NADH dehydrogenase [ubiquinone] 1 alpha subcomplex assembly factor 1</fullName>
    </alternativeName>
</protein>
<evidence type="ECO:0000256" key="7">
    <source>
        <dbReference type="ARBA" id="ARBA00031882"/>
    </source>
</evidence>
<comment type="subcellular location">
    <subcellularLocation>
        <location evidence="1">Mitochondrion</location>
    </subcellularLocation>
</comment>
<evidence type="ECO:0000259" key="9">
    <source>
        <dbReference type="Pfam" id="PF08547"/>
    </source>
</evidence>
<keyword evidence="5" id="KW-0143">Chaperone</keyword>
<dbReference type="HOGENOM" id="CLU_059028_2_1_1"/>
<dbReference type="SUPFAM" id="SSF49785">
    <property type="entry name" value="Galactose-binding domain-like"/>
    <property type="match status" value="1"/>
</dbReference>
<dbReference type="Ensembl" id="ENSPMAT00000003444.1">
    <property type="protein sequence ID" value="ENSPMAP00000003429.1"/>
    <property type="gene ID" value="ENSPMAG00000003154.1"/>
</dbReference>
<evidence type="ECO:0000256" key="2">
    <source>
        <dbReference type="ARBA" id="ARBA00007884"/>
    </source>
</evidence>
<evidence type="ECO:0000256" key="3">
    <source>
        <dbReference type="ARBA" id="ARBA00020004"/>
    </source>
</evidence>
<name>S4RDZ7_PETMA</name>
<evidence type="ECO:0000256" key="5">
    <source>
        <dbReference type="ARBA" id="ARBA00023186"/>
    </source>
</evidence>
<evidence type="ECO:0000256" key="6">
    <source>
        <dbReference type="ARBA" id="ARBA00029396"/>
    </source>
</evidence>
<reference evidence="10" key="2">
    <citation type="submission" date="2025-09" db="UniProtKB">
        <authorList>
            <consortium name="Ensembl"/>
        </authorList>
    </citation>
    <scope>IDENTIFICATION</scope>
</reference>
<evidence type="ECO:0000256" key="8">
    <source>
        <dbReference type="ARBA" id="ARBA00047124"/>
    </source>
</evidence>
<dbReference type="STRING" id="7757.ENSPMAP00000003429"/>
<dbReference type="InterPro" id="IPR013857">
    <property type="entry name" value="NADH-UbQ_OxRdtase-assoc_prot30"/>
</dbReference>
<dbReference type="GeneTree" id="ENSGT00390000007200"/>
<dbReference type="PANTHER" id="PTHR13194:SF18">
    <property type="entry name" value="COMPLEX I INTERMEDIATE-ASSOCIATED PROTEIN 30, MITOCHONDRIAL"/>
    <property type="match status" value="1"/>
</dbReference>
<dbReference type="InterPro" id="IPR008979">
    <property type="entry name" value="Galactose-bd-like_sf"/>
</dbReference>
<proteinExistence type="inferred from homology"/>
<feature type="domain" description="NADH:ubiquinone oxidoreductase intermediate-associated protein 30" evidence="9">
    <location>
        <begin position="110"/>
        <end position="280"/>
    </location>
</feature>
<dbReference type="GO" id="GO:0032981">
    <property type="term" value="P:mitochondrial respiratory chain complex I assembly"/>
    <property type="evidence" value="ECO:0007669"/>
    <property type="project" value="TreeGrafter"/>
</dbReference>
<comment type="similarity">
    <text evidence="2">Belongs to the CIA30 family.</text>
</comment>
<dbReference type="GO" id="GO:0005739">
    <property type="term" value="C:mitochondrion"/>
    <property type="evidence" value="ECO:0007669"/>
    <property type="project" value="UniProtKB-SubCell"/>
</dbReference>
<sequence length="304" mass="34809">SVRIRGRVRSLNCACIVILRHVVWFVSVKSRAEKRVASASPLRELHRSKHPGNVGFPLSPPRSTWERGMCGVRQQLGALKEHLRGKVLGPDGVPLGTYMCQQSHVPWACRGPECLEDWLVSSDAEMGGRSRSFLSLSKNNKTLLFHGELDNYIPRDGKTKYSGYCTLRSKPRKGFMNKKKAFDWGDMNVLFLRVRGDGRPYMINISVDNYYTHMQNDLYHYFLFTRGGPTWQDVKIPFSKFFLASRGRINDVQHPIWTDRVGTLGFTLGEQADGPFQLEIDFIGVYKDPAHSEEFAYETYKRNP</sequence>
<evidence type="ECO:0000256" key="4">
    <source>
        <dbReference type="ARBA" id="ARBA00023128"/>
    </source>
</evidence>
<dbReference type="AlphaFoldDB" id="S4RDZ7"/>
<dbReference type="PANTHER" id="PTHR13194">
    <property type="entry name" value="COMPLEX I INTERMEDIATE-ASSOCIATED PROTEIN 30"/>
    <property type="match status" value="1"/>
</dbReference>
<dbReference type="GO" id="GO:0006120">
    <property type="term" value="P:mitochondrial electron transport, NADH to ubiquinone"/>
    <property type="evidence" value="ECO:0007669"/>
    <property type="project" value="TreeGrafter"/>
</dbReference>